<dbReference type="InterPro" id="IPR043128">
    <property type="entry name" value="Rev_trsase/Diguanyl_cyclase"/>
</dbReference>
<dbReference type="Proteomes" id="UP000555552">
    <property type="component" value="Unassembled WGS sequence"/>
</dbReference>
<dbReference type="Pfam" id="PF00563">
    <property type="entry name" value="EAL"/>
    <property type="match status" value="1"/>
</dbReference>
<feature type="transmembrane region" description="Helical" evidence="2">
    <location>
        <begin position="49"/>
        <end position="67"/>
    </location>
</feature>
<dbReference type="Gene3D" id="3.20.20.450">
    <property type="entry name" value="EAL domain"/>
    <property type="match status" value="1"/>
</dbReference>
<feature type="domain" description="EAL" evidence="3">
    <location>
        <begin position="513"/>
        <end position="772"/>
    </location>
</feature>
<feature type="transmembrane region" description="Helical" evidence="2">
    <location>
        <begin position="25"/>
        <end position="43"/>
    </location>
</feature>
<dbReference type="InterPro" id="IPR035919">
    <property type="entry name" value="EAL_sf"/>
</dbReference>
<feature type="transmembrane region" description="Helical" evidence="2">
    <location>
        <begin position="79"/>
        <end position="100"/>
    </location>
</feature>
<keyword evidence="2" id="KW-0812">Transmembrane</keyword>
<evidence type="ECO:0000256" key="1">
    <source>
        <dbReference type="SAM" id="MobiDB-lite"/>
    </source>
</evidence>
<dbReference type="PROSITE" id="PS50883">
    <property type="entry name" value="EAL"/>
    <property type="match status" value="1"/>
</dbReference>
<feature type="region of interest" description="Disordered" evidence="1">
    <location>
        <begin position="771"/>
        <end position="806"/>
    </location>
</feature>
<dbReference type="PROSITE" id="PS50887">
    <property type="entry name" value="GGDEF"/>
    <property type="match status" value="1"/>
</dbReference>
<dbReference type="InterPro" id="IPR006311">
    <property type="entry name" value="TAT_signal"/>
</dbReference>
<dbReference type="SUPFAM" id="SSF55073">
    <property type="entry name" value="Nucleotide cyclase"/>
    <property type="match status" value="1"/>
</dbReference>
<keyword evidence="6" id="KW-1185">Reference proteome</keyword>
<organism evidence="5 6">
    <name type="scientific">Pseudokineococcus marinus</name>
    <dbReference type="NCBI Taxonomy" id="351215"/>
    <lineage>
        <taxon>Bacteria</taxon>
        <taxon>Bacillati</taxon>
        <taxon>Actinomycetota</taxon>
        <taxon>Actinomycetes</taxon>
        <taxon>Kineosporiales</taxon>
        <taxon>Kineosporiaceae</taxon>
        <taxon>Pseudokineococcus</taxon>
    </lineage>
</organism>
<dbReference type="PROSITE" id="PS51318">
    <property type="entry name" value="TAT"/>
    <property type="match status" value="1"/>
</dbReference>
<gene>
    <name evidence="5" type="ORF">HLB09_05625</name>
</gene>
<feature type="transmembrane region" description="Helical" evidence="2">
    <location>
        <begin position="313"/>
        <end position="334"/>
    </location>
</feature>
<feature type="transmembrane region" description="Helical" evidence="2">
    <location>
        <begin position="221"/>
        <end position="248"/>
    </location>
</feature>
<reference evidence="5 6" key="1">
    <citation type="submission" date="2020-05" db="EMBL/GenBank/DDBJ databases">
        <title>MicrobeNet Type strains.</title>
        <authorList>
            <person name="Nicholson A.C."/>
        </authorList>
    </citation>
    <scope>NUCLEOTIDE SEQUENCE [LARGE SCALE GENOMIC DNA]</scope>
    <source>
        <strain evidence="5 6">JCM 14547</strain>
    </source>
</reference>
<dbReference type="PANTHER" id="PTHR33121:SF70">
    <property type="entry name" value="SIGNALING PROTEIN YKOW"/>
    <property type="match status" value="1"/>
</dbReference>
<dbReference type="Pfam" id="PF00990">
    <property type="entry name" value="GGDEF"/>
    <property type="match status" value="1"/>
</dbReference>
<dbReference type="InterPro" id="IPR000160">
    <property type="entry name" value="GGDEF_dom"/>
</dbReference>
<accession>A0A849BHG9</accession>
<feature type="transmembrane region" description="Helical" evidence="2">
    <location>
        <begin position="281"/>
        <end position="301"/>
    </location>
</feature>
<keyword evidence="2" id="KW-1133">Transmembrane helix</keyword>
<feature type="transmembrane region" description="Helical" evidence="2">
    <location>
        <begin position="153"/>
        <end position="172"/>
    </location>
</feature>
<feature type="transmembrane region" description="Helical" evidence="2">
    <location>
        <begin position="184"/>
        <end position="209"/>
    </location>
</feature>
<protein>
    <submittedName>
        <fullName evidence="5">Bifunctional diguanylate cyclase/phosphodiesterase</fullName>
    </submittedName>
</protein>
<dbReference type="NCBIfam" id="TIGR00254">
    <property type="entry name" value="GGDEF"/>
    <property type="match status" value="1"/>
</dbReference>
<sequence length="806" mass="82878">MSPTPRATTAPVEPRAEARPRRRRAGVGGAAAGLVAVAVLGAVPGGGTAAAALYSVLAVAGVVLVLVGAARRTAGRAPWLLLGAGAAVLVGGQLCLLWLVPDYDPVRSQTIWLHGLRGHPWAFAVGLVAYPVLYLGLVLLLRERVARVLPSAWLDGAVTAVLLAALSTAFVVPEAARELGLGAVGALLLSARPLLDLLLAAFALVIWSLSGWRADRRLPLVSAAFAVLLASDTAGALQVAGLLAGGVVGPAVDLGRLSALLLVAAAATSPAGPASSWRSESFAVVVTPVVGLSAGVALLVADQRHPLPGPAALLALGAVALVGVKLLLVIREVVALAGSHRLAMTDDLTGLGNLRSLQHQLDELLDAERPVALVLLDADGVGDVDERYGRATGDALLRHLGALLDDDLPPGAHLAHLGGGEFAALLPGAGPAEGAAAARAALDRTAGPLVVEDRPVRPVLVAGVAASPGADGLRPAPGELLRRAEAARRAAERGGDGVLGVYDGAVDAELRARQALLDDLRVALGGSAEHGGAGDLVVHYQPQVAAGGEVVGVEALVRWHHPRRGLVPPDAFLGLVEDHGLMEEVTTRVLRRAVADAVRWRDAGRRLRVSVNLSTTCLVHPGLLPLVDEVLGASGLEPADLVLEVTETTLMADAGEAVRTARCLVERGLGLSIDDYGTGYASMTYLTDLPATEVKLDRSFTARLLEDDRAAAVVRATVDLAHRLGLRLVAEGVEDGRTLAALRDLGVDETQGYLHSRPLALADLERWLDAQPSGAGPVDARPVDAGPSDAHPVPRPRGGAAQTSSR</sequence>
<dbReference type="Gene3D" id="3.30.70.270">
    <property type="match status" value="1"/>
</dbReference>
<dbReference type="CDD" id="cd01949">
    <property type="entry name" value="GGDEF"/>
    <property type="match status" value="1"/>
</dbReference>
<evidence type="ECO:0000256" key="2">
    <source>
        <dbReference type="SAM" id="Phobius"/>
    </source>
</evidence>
<proteinExistence type="predicted"/>
<evidence type="ECO:0000313" key="6">
    <source>
        <dbReference type="Proteomes" id="UP000555552"/>
    </source>
</evidence>
<dbReference type="GO" id="GO:0071111">
    <property type="term" value="F:cyclic-guanylate-specific phosphodiesterase activity"/>
    <property type="evidence" value="ECO:0007669"/>
    <property type="project" value="InterPro"/>
</dbReference>
<dbReference type="InterPro" id="IPR050706">
    <property type="entry name" value="Cyclic-di-GMP_PDE-like"/>
</dbReference>
<name>A0A849BHG9_9ACTN</name>
<evidence type="ECO:0000313" key="5">
    <source>
        <dbReference type="EMBL" id="NNH22580.1"/>
    </source>
</evidence>
<dbReference type="SMART" id="SM00052">
    <property type="entry name" value="EAL"/>
    <property type="match status" value="1"/>
</dbReference>
<dbReference type="EMBL" id="JABEMA010000051">
    <property type="protein sequence ID" value="NNH22580.1"/>
    <property type="molecule type" value="Genomic_DNA"/>
</dbReference>
<keyword evidence="2" id="KW-0472">Membrane</keyword>
<comment type="caution">
    <text evidence="5">The sequence shown here is derived from an EMBL/GenBank/DDBJ whole genome shotgun (WGS) entry which is preliminary data.</text>
</comment>
<feature type="transmembrane region" description="Helical" evidence="2">
    <location>
        <begin position="120"/>
        <end position="141"/>
    </location>
</feature>
<dbReference type="RefSeq" id="WP_171202423.1">
    <property type="nucleotide sequence ID" value="NZ_BAAANP010000002.1"/>
</dbReference>
<feature type="domain" description="GGDEF" evidence="4">
    <location>
        <begin position="369"/>
        <end position="504"/>
    </location>
</feature>
<dbReference type="InterPro" id="IPR029787">
    <property type="entry name" value="Nucleotide_cyclase"/>
</dbReference>
<dbReference type="SUPFAM" id="SSF141868">
    <property type="entry name" value="EAL domain-like"/>
    <property type="match status" value="1"/>
</dbReference>
<dbReference type="InterPro" id="IPR001633">
    <property type="entry name" value="EAL_dom"/>
</dbReference>
<evidence type="ECO:0000259" key="3">
    <source>
        <dbReference type="PROSITE" id="PS50883"/>
    </source>
</evidence>
<dbReference type="PANTHER" id="PTHR33121">
    <property type="entry name" value="CYCLIC DI-GMP PHOSPHODIESTERASE PDEF"/>
    <property type="match status" value="1"/>
</dbReference>
<evidence type="ECO:0000259" key="4">
    <source>
        <dbReference type="PROSITE" id="PS50887"/>
    </source>
</evidence>
<dbReference type="AlphaFoldDB" id="A0A849BHG9"/>
<dbReference type="CDD" id="cd01948">
    <property type="entry name" value="EAL"/>
    <property type="match status" value="1"/>
</dbReference>
<feature type="region of interest" description="Disordered" evidence="1">
    <location>
        <begin position="1"/>
        <end position="24"/>
    </location>
</feature>
<dbReference type="SMART" id="SM00267">
    <property type="entry name" value="GGDEF"/>
    <property type="match status" value="1"/>
</dbReference>